<feature type="compositionally biased region" description="Acidic residues" evidence="1">
    <location>
        <begin position="41"/>
        <end position="52"/>
    </location>
</feature>
<gene>
    <name evidence="2" type="ORF">MELLADRAFT_71663</name>
</gene>
<dbReference type="Proteomes" id="UP000001072">
    <property type="component" value="Unassembled WGS sequence"/>
</dbReference>
<proteinExistence type="predicted"/>
<feature type="region of interest" description="Disordered" evidence="1">
    <location>
        <begin position="28"/>
        <end position="156"/>
    </location>
</feature>
<accession>F4RJ59</accession>
<organism evidence="3">
    <name type="scientific">Melampsora larici-populina (strain 98AG31 / pathotype 3-4-7)</name>
    <name type="common">Poplar leaf rust fungus</name>
    <dbReference type="NCBI Taxonomy" id="747676"/>
    <lineage>
        <taxon>Eukaryota</taxon>
        <taxon>Fungi</taxon>
        <taxon>Dikarya</taxon>
        <taxon>Basidiomycota</taxon>
        <taxon>Pucciniomycotina</taxon>
        <taxon>Pucciniomycetes</taxon>
        <taxon>Pucciniales</taxon>
        <taxon>Melampsoraceae</taxon>
        <taxon>Melampsora</taxon>
    </lineage>
</organism>
<dbReference type="RefSeq" id="XP_007409041.1">
    <property type="nucleotide sequence ID" value="XM_007408979.1"/>
</dbReference>
<evidence type="ECO:0000256" key="1">
    <source>
        <dbReference type="SAM" id="MobiDB-lite"/>
    </source>
</evidence>
<feature type="compositionally biased region" description="Basic residues" evidence="1">
    <location>
        <begin position="223"/>
        <end position="234"/>
    </location>
</feature>
<dbReference type="EMBL" id="GL883103">
    <property type="protein sequence ID" value="EGG07709.1"/>
    <property type="molecule type" value="Genomic_DNA"/>
</dbReference>
<feature type="region of interest" description="Disordered" evidence="1">
    <location>
        <begin position="200"/>
        <end position="234"/>
    </location>
</feature>
<dbReference type="KEGG" id="mlr:MELLADRAFT_71663"/>
<dbReference type="VEuPathDB" id="FungiDB:MELLADRAFT_71663"/>
<reference evidence="3" key="1">
    <citation type="journal article" date="2011" name="Proc. Natl. Acad. Sci. U.S.A.">
        <title>Obligate biotrophy features unraveled by the genomic analysis of rust fungi.</title>
        <authorList>
            <person name="Duplessis S."/>
            <person name="Cuomo C.A."/>
            <person name="Lin Y.-C."/>
            <person name="Aerts A."/>
            <person name="Tisserant E."/>
            <person name="Veneault-Fourrey C."/>
            <person name="Joly D.L."/>
            <person name="Hacquard S."/>
            <person name="Amselem J."/>
            <person name="Cantarel B.L."/>
            <person name="Chiu R."/>
            <person name="Coutinho P.M."/>
            <person name="Feau N."/>
            <person name="Field M."/>
            <person name="Frey P."/>
            <person name="Gelhaye E."/>
            <person name="Goldberg J."/>
            <person name="Grabherr M.G."/>
            <person name="Kodira C.D."/>
            <person name="Kohler A."/>
            <person name="Kuees U."/>
            <person name="Lindquist E.A."/>
            <person name="Lucas S.M."/>
            <person name="Mago R."/>
            <person name="Mauceli E."/>
            <person name="Morin E."/>
            <person name="Murat C."/>
            <person name="Pangilinan J.L."/>
            <person name="Park R."/>
            <person name="Pearson M."/>
            <person name="Quesneville H."/>
            <person name="Rouhier N."/>
            <person name="Sakthikumar S."/>
            <person name="Salamov A.A."/>
            <person name="Schmutz J."/>
            <person name="Selles B."/>
            <person name="Shapiro H."/>
            <person name="Tanguay P."/>
            <person name="Tuskan G.A."/>
            <person name="Henrissat B."/>
            <person name="Van de Peer Y."/>
            <person name="Rouze P."/>
            <person name="Ellis J.G."/>
            <person name="Dodds P.N."/>
            <person name="Schein J.E."/>
            <person name="Zhong S."/>
            <person name="Hamelin R.C."/>
            <person name="Grigoriev I.V."/>
            <person name="Szabo L.J."/>
            <person name="Martin F."/>
        </authorList>
    </citation>
    <scope>NUCLEOTIDE SEQUENCE [LARGE SCALE GENOMIC DNA]</scope>
    <source>
        <strain evidence="3">98AG31 / pathotype 3-4-7</strain>
    </source>
</reference>
<dbReference type="InParanoid" id="F4RJ59"/>
<sequence>MYSRAPTPKESSIIKTANAKINRSLGQKKVLVQPFSQPVEEQSEQDSEDEPAPPDHSQQDNYEDKDPPLPKRQKSANNNKPQLDVPSAKRKSLTNKKNHSDDEDVPLAKRNKVTNNNKQQLGKDVTLAKRKSLTNKSKPKPVCNRKMKIQKKQDEDQLIQGVEATVQEEEDVLINEYLPLDQSAKQRWKGWKLVPVSEMVSNDANDEIQEDEDGSQEANGSIRKSKRIPKRKRV</sequence>
<evidence type="ECO:0000313" key="3">
    <source>
        <dbReference type="Proteomes" id="UP000001072"/>
    </source>
</evidence>
<name>F4RJ59_MELLP</name>
<evidence type="ECO:0000313" key="2">
    <source>
        <dbReference type="EMBL" id="EGG07709.1"/>
    </source>
</evidence>
<feature type="compositionally biased region" description="Basic residues" evidence="1">
    <location>
        <begin position="128"/>
        <end position="150"/>
    </location>
</feature>
<protein>
    <submittedName>
        <fullName evidence="2">Uncharacterized protein</fullName>
    </submittedName>
</protein>
<dbReference type="GeneID" id="18931890"/>
<feature type="compositionally biased region" description="Basic residues" evidence="1">
    <location>
        <begin position="88"/>
        <end position="97"/>
    </location>
</feature>
<dbReference type="HOGENOM" id="CLU_1185235_0_0_1"/>
<keyword evidence="3" id="KW-1185">Reference proteome</keyword>
<feature type="compositionally biased region" description="Acidic residues" evidence="1">
    <location>
        <begin position="204"/>
        <end position="215"/>
    </location>
</feature>
<dbReference type="AlphaFoldDB" id="F4RJ59"/>